<dbReference type="Pfam" id="PF25872">
    <property type="entry name" value="HTH_77"/>
    <property type="match status" value="1"/>
</dbReference>
<dbReference type="InterPro" id="IPR036388">
    <property type="entry name" value="WH-like_DNA-bd_sf"/>
</dbReference>
<dbReference type="RefSeq" id="WP_228771400.1">
    <property type="nucleotide sequence ID" value="NZ_FMZZ01000002.1"/>
</dbReference>
<organism evidence="2 3">
    <name type="scientific">Actinokineospora iranica</name>
    <dbReference type="NCBI Taxonomy" id="1271860"/>
    <lineage>
        <taxon>Bacteria</taxon>
        <taxon>Bacillati</taxon>
        <taxon>Actinomycetota</taxon>
        <taxon>Actinomycetes</taxon>
        <taxon>Pseudonocardiales</taxon>
        <taxon>Pseudonocardiaceae</taxon>
        <taxon>Actinokineospora</taxon>
    </lineage>
</organism>
<dbReference type="PANTHER" id="PTHR47691">
    <property type="entry name" value="REGULATOR-RELATED"/>
    <property type="match status" value="1"/>
</dbReference>
<dbReference type="Gene3D" id="3.40.50.300">
    <property type="entry name" value="P-loop containing nucleotide triphosphate hydrolases"/>
    <property type="match status" value="1"/>
</dbReference>
<dbReference type="Pfam" id="PF00196">
    <property type="entry name" value="GerE"/>
    <property type="match status" value="1"/>
</dbReference>
<dbReference type="SMART" id="SM00421">
    <property type="entry name" value="HTH_LUXR"/>
    <property type="match status" value="1"/>
</dbReference>
<dbReference type="GO" id="GO:0006355">
    <property type="term" value="P:regulation of DNA-templated transcription"/>
    <property type="evidence" value="ECO:0007669"/>
    <property type="project" value="InterPro"/>
</dbReference>
<dbReference type="CDD" id="cd06170">
    <property type="entry name" value="LuxR_C_like"/>
    <property type="match status" value="1"/>
</dbReference>
<dbReference type="InterPro" id="IPR011990">
    <property type="entry name" value="TPR-like_helical_dom_sf"/>
</dbReference>
<dbReference type="PRINTS" id="PR00364">
    <property type="entry name" value="DISEASERSIST"/>
</dbReference>
<name>A0A1G6LER7_9PSEU</name>
<dbReference type="EMBL" id="FMZZ01000002">
    <property type="protein sequence ID" value="SDC41265.1"/>
    <property type="molecule type" value="Genomic_DNA"/>
</dbReference>
<dbReference type="SUPFAM" id="SSF46894">
    <property type="entry name" value="C-terminal effector domain of the bipartite response regulators"/>
    <property type="match status" value="1"/>
</dbReference>
<dbReference type="PRINTS" id="PR00038">
    <property type="entry name" value="HTHLUXR"/>
</dbReference>
<dbReference type="InterPro" id="IPR058852">
    <property type="entry name" value="HTH_77"/>
</dbReference>
<feature type="domain" description="HTH luxR-type" evidence="1">
    <location>
        <begin position="704"/>
        <end position="769"/>
    </location>
</feature>
<dbReference type="SUPFAM" id="SSF48452">
    <property type="entry name" value="TPR-like"/>
    <property type="match status" value="1"/>
</dbReference>
<protein>
    <submittedName>
        <fullName evidence="2">Transcriptional regulator, LuxR family</fullName>
    </submittedName>
</protein>
<keyword evidence="3" id="KW-1185">Reference proteome</keyword>
<reference evidence="3" key="1">
    <citation type="submission" date="2016-10" db="EMBL/GenBank/DDBJ databases">
        <authorList>
            <person name="Varghese N."/>
            <person name="Submissions S."/>
        </authorList>
    </citation>
    <scope>NUCLEOTIDE SEQUENCE [LARGE SCALE GENOMIC DNA]</scope>
    <source>
        <strain evidence="3">IBRC-M 10403</strain>
    </source>
</reference>
<proteinExistence type="predicted"/>
<dbReference type="Gene3D" id="1.10.10.10">
    <property type="entry name" value="Winged helix-like DNA-binding domain superfamily/Winged helix DNA-binding domain"/>
    <property type="match status" value="1"/>
</dbReference>
<dbReference type="AlphaFoldDB" id="A0A1G6LER7"/>
<sequence length="772" mass="83976">MSDPAAARALSTTLSTEMTSYVGRAAEISEVKRLLGVSALVTVTGPGGVGKTRLAAQVAAAARAAFDDNVVCVGLAELREPELVVNTVADHLGLGDRSRSPIELVIEHLRERRMLLVLDNCEHLIEPCARLAHALLSSCPELVVLATSRQSLGVAGERVRPLAPLAVPEPGEQAAGVERHDSVRLFLDRATAVVPSFTITRNNVEDVIRLCRALDGLPLAIELAAVRLRSLSVRQLADRLDQRFTLLNRGRRWAPSRHETLRALVDWSHELCDGREQLLWARASVFSGSFDMDAAEEVCSGDGLDRDAVLDVIDALIDKSVLVREEHHGTARYRMLGTLRQHGEDRLRETGELTRTQRRHRDRYLELTRRFAAESLGPDQVRWLDRLTVEHPNLRRALDFCARDPAEAAVGLPMIPAVKEYWMVRGLNTEGRIWLDRLVKAAPVDAPGRADALWMHALLALVQGDRPAFAATLAAAAQTADATGDVRARAYVHHVSGYEALMDADGPAAVDRFGTAAEMLRAHGDLGGELWATHNLGLAISIAGDPERCRRVLRDCVAACVARGEVVHRSWALWSLAACEYLFGDIETAQAHALEVLRLQQRFDARTITAFTLATLAGCATHAGDLRRAARLFGAAAALWRSLGSSPSNYPAFDEPVRAATAVVVAGLGDGEALAEFAAGAALGFADAVSYALGESAEENEHMVAPRDDPLTKRERQIAELVAQGMTNREIAGRLVIGPRTAESHVERIRTKLGFTNRAQIAAWVAHRGSKR</sequence>
<dbReference type="Proteomes" id="UP000199501">
    <property type="component" value="Unassembled WGS sequence"/>
</dbReference>
<dbReference type="STRING" id="1271860.SAMN05216174_10215"/>
<gene>
    <name evidence="2" type="ORF">SAMN05216174_10215</name>
</gene>
<evidence type="ECO:0000313" key="2">
    <source>
        <dbReference type="EMBL" id="SDC41265.1"/>
    </source>
</evidence>
<dbReference type="InterPro" id="IPR016032">
    <property type="entry name" value="Sig_transdc_resp-reg_C-effctor"/>
</dbReference>
<dbReference type="InterPro" id="IPR027417">
    <property type="entry name" value="P-loop_NTPase"/>
</dbReference>
<dbReference type="GO" id="GO:0003677">
    <property type="term" value="F:DNA binding"/>
    <property type="evidence" value="ECO:0007669"/>
    <property type="project" value="InterPro"/>
</dbReference>
<dbReference type="PROSITE" id="PS50043">
    <property type="entry name" value="HTH_LUXR_2"/>
    <property type="match status" value="1"/>
</dbReference>
<dbReference type="InterPro" id="IPR000792">
    <property type="entry name" value="Tscrpt_reg_LuxR_C"/>
</dbReference>
<dbReference type="InterPro" id="IPR049945">
    <property type="entry name" value="AAA_22"/>
</dbReference>
<dbReference type="GO" id="GO:0016887">
    <property type="term" value="F:ATP hydrolysis activity"/>
    <property type="evidence" value="ECO:0007669"/>
    <property type="project" value="InterPro"/>
</dbReference>
<dbReference type="Pfam" id="PF13401">
    <property type="entry name" value="AAA_22"/>
    <property type="match status" value="1"/>
</dbReference>
<dbReference type="PANTHER" id="PTHR47691:SF3">
    <property type="entry name" value="HTH-TYPE TRANSCRIPTIONAL REGULATOR RV0890C-RELATED"/>
    <property type="match status" value="1"/>
</dbReference>
<dbReference type="SUPFAM" id="SSF52540">
    <property type="entry name" value="P-loop containing nucleoside triphosphate hydrolases"/>
    <property type="match status" value="1"/>
</dbReference>
<accession>A0A1G6LER7</accession>
<evidence type="ECO:0000259" key="1">
    <source>
        <dbReference type="PROSITE" id="PS50043"/>
    </source>
</evidence>
<evidence type="ECO:0000313" key="3">
    <source>
        <dbReference type="Proteomes" id="UP000199501"/>
    </source>
</evidence>
<dbReference type="Gene3D" id="1.25.40.10">
    <property type="entry name" value="Tetratricopeptide repeat domain"/>
    <property type="match status" value="1"/>
</dbReference>